<keyword evidence="5" id="KW-0539">Nucleus</keyword>
<evidence type="ECO:0000313" key="10">
    <source>
        <dbReference type="EMBL" id="KAK4182995.1"/>
    </source>
</evidence>
<protein>
    <submittedName>
        <fullName evidence="10">Zinc finger protein zas1</fullName>
    </submittedName>
</protein>
<dbReference type="GO" id="GO:0008270">
    <property type="term" value="F:zinc ion binding"/>
    <property type="evidence" value="ECO:0007669"/>
    <property type="project" value="UniProtKB-KW"/>
</dbReference>
<feature type="region of interest" description="Disordered" evidence="7">
    <location>
        <begin position="114"/>
        <end position="143"/>
    </location>
</feature>
<dbReference type="CDD" id="cd00067">
    <property type="entry name" value="GAL4"/>
    <property type="match status" value="1"/>
</dbReference>
<accession>A0AAN7AEH3</accession>
<gene>
    <name evidence="10" type="ORF">QBC35DRAFT_132095</name>
</gene>
<evidence type="ECO:0000256" key="7">
    <source>
        <dbReference type="SAM" id="MobiDB-lite"/>
    </source>
</evidence>
<organism evidence="10 11">
    <name type="scientific">Podospora australis</name>
    <dbReference type="NCBI Taxonomy" id="1536484"/>
    <lineage>
        <taxon>Eukaryota</taxon>
        <taxon>Fungi</taxon>
        <taxon>Dikarya</taxon>
        <taxon>Ascomycota</taxon>
        <taxon>Pezizomycotina</taxon>
        <taxon>Sordariomycetes</taxon>
        <taxon>Sordariomycetidae</taxon>
        <taxon>Sordariales</taxon>
        <taxon>Podosporaceae</taxon>
        <taxon>Podospora</taxon>
    </lineage>
</organism>
<dbReference type="Proteomes" id="UP001302126">
    <property type="component" value="Unassembled WGS sequence"/>
</dbReference>
<feature type="compositionally biased region" description="Polar residues" evidence="7">
    <location>
        <begin position="114"/>
        <end position="127"/>
    </location>
</feature>
<name>A0AAN7AEH3_9PEZI</name>
<feature type="domain" description="C2H2-type" evidence="9">
    <location>
        <begin position="44"/>
        <end position="71"/>
    </location>
</feature>
<feature type="compositionally biased region" description="Low complexity" evidence="7">
    <location>
        <begin position="261"/>
        <end position="273"/>
    </location>
</feature>
<dbReference type="Gene3D" id="4.10.240.10">
    <property type="entry name" value="Zn(2)-C6 fungal-type DNA-binding domain"/>
    <property type="match status" value="1"/>
</dbReference>
<evidence type="ECO:0000256" key="4">
    <source>
        <dbReference type="ARBA" id="ARBA00023163"/>
    </source>
</evidence>
<keyword evidence="6" id="KW-0863">Zinc-finger</keyword>
<keyword evidence="4" id="KW-0804">Transcription</keyword>
<dbReference type="GO" id="GO:0003677">
    <property type="term" value="F:DNA binding"/>
    <property type="evidence" value="ECO:0007669"/>
    <property type="project" value="InterPro"/>
</dbReference>
<dbReference type="EMBL" id="MU864588">
    <property type="protein sequence ID" value="KAK4182995.1"/>
    <property type="molecule type" value="Genomic_DNA"/>
</dbReference>
<evidence type="ECO:0000256" key="5">
    <source>
        <dbReference type="ARBA" id="ARBA00023242"/>
    </source>
</evidence>
<dbReference type="GO" id="GO:0000981">
    <property type="term" value="F:DNA-binding transcription factor activity, RNA polymerase II-specific"/>
    <property type="evidence" value="ECO:0007669"/>
    <property type="project" value="InterPro"/>
</dbReference>
<dbReference type="Pfam" id="PF00172">
    <property type="entry name" value="Zn_clus"/>
    <property type="match status" value="1"/>
</dbReference>
<dbReference type="PANTHER" id="PTHR47660:SF7">
    <property type="entry name" value="TRANSCRIPTION FACTOR WITH C2H2 AND ZN(2)-CYS(6) DNA BINDING DOMAIN (EUROFUNG)"/>
    <property type="match status" value="1"/>
</dbReference>
<dbReference type="Pfam" id="PF04082">
    <property type="entry name" value="Fungal_trans"/>
    <property type="match status" value="1"/>
</dbReference>
<dbReference type="InterPro" id="IPR036864">
    <property type="entry name" value="Zn2-C6_fun-type_DNA-bd_sf"/>
</dbReference>
<evidence type="ECO:0000256" key="2">
    <source>
        <dbReference type="ARBA" id="ARBA00022833"/>
    </source>
</evidence>
<dbReference type="CDD" id="cd12148">
    <property type="entry name" value="fungal_TF_MHR"/>
    <property type="match status" value="1"/>
</dbReference>
<dbReference type="SUPFAM" id="SSF57701">
    <property type="entry name" value="Zn2/Cys6 DNA-binding domain"/>
    <property type="match status" value="1"/>
</dbReference>
<keyword evidence="3" id="KW-0805">Transcription regulation</keyword>
<dbReference type="PROSITE" id="PS00463">
    <property type="entry name" value="ZN2_CY6_FUNGAL_1"/>
    <property type="match status" value="1"/>
</dbReference>
<dbReference type="InterPro" id="IPR007219">
    <property type="entry name" value="XnlR_reg_dom"/>
</dbReference>
<dbReference type="InterPro" id="IPR001138">
    <property type="entry name" value="Zn2Cys6_DnaBD"/>
</dbReference>
<dbReference type="SMART" id="SM00355">
    <property type="entry name" value="ZnF_C2H2"/>
    <property type="match status" value="2"/>
</dbReference>
<evidence type="ECO:0000256" key="3">
    <source>
        <dbReference type="ARBA" id="ARBA00023015"/>
    </source>
</evidence>
<dbReference type="PROSITE" id="PS50157">
    <property type="entry name" value="ZINC_FINGER_C2H2_2"/>
    <property type="match status" value="2"/>
</dbReference>
<dbReference type="SUPFAM" id="SSF57667">
    <property type="entry name" value="beta-beta-alpha zinc fingers"/>
    <property type="match status" value="1"/>
</dbReference>
<feature type="domain" description="C2H2-type" evidence="9">
    <location>
        <begin position="14"/>
        <end position="43"/>
    </location>
</feature>
<feature type="region of interest" description="Disordered" evidence="7">
    <location>
        <begin position="254"/>
        <end position="273"/>
    </location>
</feature>
<evidence type="ECO:0000256" key="6">
    <source>
        <dbReference type="PROSITE-ProRule" id="PRU00042"/>
    </source>
</evidence>
<evidence type="ECO:0000313" key="11">
    <source>
        <dbReference type="Proteomes" id="UP001302126"/>
    </source>
</evidence>
<dbReference type="SMART" id="SM00066">
    <property type="entry name" value="GAL4"/>
    <property type="match status" value="1"/>
</dbReference>
<dbReference type="AlphaFoldDB" id="A0AAN7AEH3"/>
<dbReference type="GO" id="GO:0006351">
    <property type="term" value="P:DNA-templated transcription"/>
    <property type="evidence" value="ECO:0007669"/>
    <property type="project" value="InterPro"/>
</dbReference>
<dbReference type="Pfam" id="PF00096">
    <property type="entry name" value="zf-C2H2"/>
    <property type="match status" value="2"/>
</dbReference>
<dbReference type="InterPro" id="IPR013087">
    <property type="entry name" value="Znf_C2H2_type"/>
</dbReference>
<evidence type="ECO:0000259" key="9">
    <source>
        <dbReference type="PROSITE" id="PS50157"/>
    </source>
</evidence>
<comment type="caution">
    <text evidence="10">The sequence shown here is derived from an EMBL/GenBank/DDBJ whole genome shotgun (WGS) entry which is preliminary data.</text>
</comment>
<proteinExistence type="predicted"/>
<keyword evidence="11" id="KW-1185">Reference proteome</keyword>
<reference evidence="10" key="2">
    <citation type="submission" date="2023-05" db="EMBL/GenBank/DDBJ databases">
        <authorList>
            <consortium name="Lawrence Berkeley National Laboratory"/>
            <person name="Steindorff A."/>
            <person name="Hensen N."/>
            <person name="Bonometti L."/>
            <person name="Westerberg I."/>
            <person name="Brannstrom I.O."/>
            <person name="Guillou S."/>
            <person name="Cros-Aarteil S."/>
            <person name="Calhoun S."/>
            <person name="Haridas S."/>
            <person name="Kuo A."/>
            <person name="Mondo S."/>
            <person name="Pangilinan J."/>
            <person name="Riley R."/>
            <person name="Labutti K."/>
            <person name="Andreopoulos B."/>
            <person name="Lipzen A."/>
            <person name="Chen C."/>
            <person name="Yanf M."/>
            <person name="Daum C."/>
            <person name="Ng V."/>
            <person name="Clum A."/>
            <person name="Ohm R."/>
            <person name="Martin F."/>
            <person name="Silar P."/>
            <person name="Natvig D."/>
            <person name="Lalanne C."/>
            <person name="Gautier V."/>
            <person name="Ament-Velasquez S.L."/>
            <person name="Kruys A."/>
            <person name="Hutchinson M.I."/>
            <person name="Powell A.J."/>
            <person name="Barry K."/>
            <person name="Miller A.N."/>
            <person name="Grigoriev I.V."/>
            <person name="Debuchy R."/>
            <person name="Gladieux P."/>
            <person name="Thoren M.H."/>
            <person name="Johannesson H."/>
        </authorList>
    </citation>
    <scope>NUCLEOTIDE SEQUENCE</scope>
    <source>
        <strain evidence="10">PSN309</strain>
    </source>
</reference>
<dbReference type="PROSITE" id="PS50048">
    <property type="entry name" value="ZN2_CY6_FUNGAL_2"/>
    <property type="match status" value="1"/>
</dbReference>
<keyword evidence="1" id="KW-0479">Metal-binding</keyword>
<dbReference type="InterPro" id="IPR036236">
    <property type="entry name" value="Znf_C2H2_sf"/>
</dbReference>
<evidence type="ECO:0000256" key="1">
    <source>
        <dbReference type="ARBA" id="ARBA00022723"/>
    </source>
</evidence>
<dbReference type="PROSITE" id="PS00028">
    <property type="entry name" value="ZINC_FINGER_C2H2_1"/>
    <property type="match status" value="2"/>
</dbReference>
<sequence>MPASPPPAFAGKRFECNIPGCGRSFTRKEHLTRHAKSHSARPQYQCPLCGKRYARSDVLKRHVEFHPQNTSTRRRTPACVSCHEKKIKCDGNKPCQICVQKNIECAQQVSTILTPESDDGQPSSGITLGTAPEADIPPAETANLSPQATSLPGATDAGNEGFAWVPSNHKQRQQEWFQAQFDWSSPTNLFMSSPDINAQRQSSGLDSSTLGGNVATVPTFPDSNSYRSEQVQQEFGLATLDDVAHTLSATIGTPPLLQNATTPTSSSVSTDTTIPPPYETLHSIIQKDEYATRELVQIFFRENHPYWPILHAPTFDISSASDLLLGSMLTLASWTTARAEHRILGPVLFRELMAATEVDVTPSLHTLQALLLYVVYATYNMNERLIGKATRANAILHMSCRCLGIFNGSHNLPDRLQDRAFTFWLAKEQLHRLAYAVFRVDTYLNVLLNGAPSVRYQELCVPLLKSARLWAAQNEEERRRIQWAEPSGREKALFSCLMRDALLLHEGTEEQQPCLPYNLHGDDYHLGLCALQAGVWEAAVEAHSFGTDEIVTKLVPGSPLKRWRAHLDGWKERMEKDCAVEGRFYSDGYSASSTLEENEEERAIAPITLVLWHMSKIKMHAPISLLRLHSSIRSKQQQHYLCGTRSGAFEQVDTAKVSARVRVWFQSNCPRIAVWSAAQILRVLERENGGSLANMGVKGPPKNPLAVASILMSAIVVCSYASGIKACDQCTPGGMFDAGSCVDLFSTDATPESTLLGWVEDGRGWAIWGPTGALLCQCGRRRLGEFFDGVLNVDKVAKEDFRQFFQGLVD</sequence>
<keyword evidence="2" id="KW-0862">Zinc</keyword>
<dbReference type="Gene3D" id="3.30.160.60">
    <property type="entry name" value="Classic Zinc Finger"/>
    <property type="match status" value="2"/>
</dbReference>
<feature type="domain" description="Zn(2)-C6 fungal-type" evidence="8">
    <location>
        <begin position="78"/>
        <end position="107"/>
    </location>
</feature>
<dbReference type="PANTHER" id="PTHR47660">
    <property type="entry name" value="TRANSCRIPTION FACTOR WITH C2H2 AND ZN(2)-CYS(6) DNA BINDING DOMAIN (EUROFUNG)-RELATED-RELATED"/>
    <property type="match status" value="1"/>
</dbReference>
<reference evidence="10" key="1">
    <citation type="journal article" date="2023" name="Mol. Phylogenet. Evol.">
        <title>Genome-scale phylogeny and comparative genomics of the fungal order Sordariales.</title>
        <authorList>
            <person name="Hensen N."/>
            <person name="Bonometti L."/>
            <person name="Westerberg I."/>
            <person name="Brannstrom I.O."/>
            <person name="Guillou S."/>
            <person name="Cros-Aarteil S."/>
            <person name="Calhoun S."/>
            <person name="Haridas S."/>
            <person name="Kuo A."/>
            <person name="Mondo S."/>
            <person name="Pangilinan J."/>
            <person name="Riley R."/>
            <person name="LaButti K."/>
            <person name="Andreopoulos B."/>
            <person name="Lipzen A."/>
            <person name="Chen C."/>
            <person name="Yan M."/>
            <person name="Daum C."/>
            <person name="Ng V."/>
            <person name="Clum A."/>
            <person name="Steindorff A."/>
            <person name="Ohm R.A."/>
            <person name="Martin F."/>
            <person name="Silar P."/>
            <person name="Natvig D.O."/>
            <person name="Lalanne C."/>
            <person name="Gautier V."/>
            <person name="Ament-Velasquez S.L."/>
            <person name="Kruys A."/>
            <person name="Hutchinson M.I."/>
            <person name="Powell A.J."/>
            <person name="Barry K."/>
            <person name="Miller A.N."/>
            <person name="Grigoriev I.V."/>
            <person name="Debuchy R."/>
            <person name="Gladieux P."/>
            <person name="Hiltunen Thoren M."/>
            <person name="Johannesson H."/>
        </authorList>
    </citation>
    <scope>NUCLEOTIDE SEQUENCE</scope>
    <source>
        <strain evidence="10">PSN309</strain>
    </source>
</reference>
<evidence type="ECO:0000259" key="8">
    <source>
        <dbReference type="PROSITE" id="PS50048"/>
    </source>
</evidence>